<accession>A0ABP8HGY7</accession>
<name>A0ABP8HGY7_9BURK</name>
<comment type="caution">
    <text evidence="1">The sequence shown here is derived from an EMBL/GenBank/DDBJ whole genome shotgun (WGS) entry which is preliminary data.</text>
</comment>
<evidence type="ECO:0000313" key="1">
    <source>
        <dbReference type="EMBL" id="GAA4339243.1"/>
    </source>
</evidence>
<keyword evidence="2" id="KW-1185">Reference proteome</keyword>
<reference evidence="2" key="1">
    <citation type="journal article" date="2019" name="Int. J. Syst. Evol. Microbiol.">
        <title>The Global Catalogue of Microorganisms (GCM) 10K type strain sequencing project: providing services to taxonomists for standard genome sequencing and annotation.</title>
        <authorList>
            <consortium name="The Broad Institute Genomics Platform"/>
            <consortium name="The Broad Institute Genome Sequencing Center for Infectious Disease"/>
            <person name="Wu L."/>
            <person name="Ma J."/>
        </authorList>
    </citation>
    <scope>NUCLEOTIDE SEQUENCE [LARGE SCALE GENOMIC DNA]</scope>
    <source>
        <strain evidence="2">JCM 17804</strain>
    </source>
</reference>
<sequence>MAVGVTDSSAAARWKLECAAAASKARSEDKGGRRRLGLMGEMYSSMDKKSSVVMRALHA</sequence>
<gene>
    <name evidence="1" type="ORF">GCM10023165_18450</name>
</gene>
<protein>
    <submittedName>
        <fullName evidence="1">Uncharacterized protein</fullName>
    </submittedName>
</protein>
<proteinExistence type="predicted"/>
<dbReference type="EMBL" id="BAABGJ010000015">
    <property type="protein sequence ID" value="GAA4339243.1"/>
    <property type="molecule type" value="Genomic_DNA"/>
</dbReference>
<organism evidence="1 2">
    <name type="scientific">Variovorax defluvii</name>
    <dbReference type="NCBI Taxonomy" id="913761"/>
    <lineage>
        <taxon>Bacteria</taxon>
        <taxon>Pseudomonadati</taxon>
        <taxon>Pseudomonadota</taxon>
        <taxon>Betaproteobacteria</taxon>
        <taxon>Burkholderiales</taxon>
        <taxon>Comamonadaceae</taxon>
        <taxon>Variovorax</taxon>
    </lineage>
</organism>
<evidence type="ECO:0000313" key="2">
    <source>
        <dbReference type="Proteomes" id="UP001500975"/>
    </source>
</evidence>
<dbReference type="Proteomes" id="UP001500975">
    <property type="component" value="Unassembled WGS sequence"/>
</dbReference>